<keyword evidence="2" id="KW-1185">Reference proteome</keyword>
<evidence type="ECO:0008006" key="3">
    <source>
        <dbReference type="Google" id="ProtNLM"/>
    </source>
</evidence>
<sequence>MEISDHDASTAPDYPMTVDYGWFDVRFARLAERLRALEGSLTTIEQSVAKQEAEPEPERAYYSVPEFAARVERGEYTVREWCRMARIHAEKCESGRGEAKSWKIPAAELQRYRDHGLLPAQYLR</sequence>
<dbReference type="RefSeq" id="WP_197524980.1">
    <property type="nucleotide sequence ID" value="NZ_SJPH01000004.1"/>
</dbReference>
<comment type="caution">
    <text evidence="1">The sequence shown here is derived from an EMBL/GenBank/DDBJ whole genome shotgun (WGS) entry which is preliminary data.</text>
</comment>
<dbReference type="AlphaFoldDB" id="A0A5C5VYI3"/>
<gene>
    <name evidence="1" type="ORF">Pla111_24310</name>
</gene>
<dbReference type="Proteomes" id="UP000318995">
    <property type="component" value="Unassembled WGS sequence"/>
</dbReference>
<evidence type="ECO:0000313" key="2">
    <source>
        <dbReference type="Proteomes" id="UP000318995"/>
    </source>
</evidence>
<accession>A0A5C5VYI3</accession>
<reference evidence="1 2" key="1">
    <citation type="submission" date="2019-02" db="EMBL/GenBank/DDBJ databases">
        <title>Deep-cultivation of Planctomycetes and their phenomic and genomic characterization uncovers novel biology.</title>
        <authorList>
            <person name="Wiegand S."/>
            <person name="Jogler M."/>
            <person name="Boedeker C."/>
            <person name="Pinto D."/>
            <person name="Vollmers J."/>
            <person name="Rivas-Marin E."/>
            <person name="Kohn T."/>
            <person name="Peeters S.H."/>
            <person name="Heuer A."/>
            <person name="Rast P."/>
            <person name="Oberbeckmann S."/>
            <person name="Bunk B."/>
            <person name="Jeske O."/>
            <person name="Meyerdierks A."/>
            <person name="Storesund J.E."/>
            <person name="Kallscheuer N."/>
            <person name="Luecker S."/>
            <person name="Lage O.M."/>
            <person name="Pohl T."/>
            <person name="Merkel B.J."/>
            <person name="Hornburger P."/>
            <person name="Mueller R.-W."/>
            <person name="Bruemmer F."/>
            <person name="Labrenz M."/>
            <person name="Spormann A.M."/>
            <person name="Op Den Camp H."/>
            <person name="Overmann J."/>
            <person name="Amann R."/>
            <person name="Jetten M.S.M."/>
            <person name="Mascher T."/>
            <person name="Medema M.H."/>
            <person name="Devos D.P."/>
            <person name="Kaster A.-K."/>
            <person name="Ovreas L."/>
            <person name="Rohde M."/>
            <person name="Galperin M.Y."/>
            <person name="Jogler C."/>
        </authorList>
    </citation>
    <scope>NUCLEOTIDE SEQUENCE [LARGE SCALE GENOMIC DNA]</scope>
    <source>
        <strain evidence="1 2">Pla111</strain>
    </source>
</reference>
<proteinExistence type="predicted"/>
<evidence type="ECO:0000313" key="1">
    <source>
        <dbReference type="EMBL" id="TWT43480.1"/>
    </source>
</evidence>
<protein>
    <recommendedName>
        <fullName evidence="3">Helix-turn-helix domain protein</fullName>
    </recommendedName>
</protein>
<dbReference type="EMBL" id="SJPH01000004">
    <property type="protein sequence ID" value="TWT43480.1"/>
    <property type="molecule type" value="Genomic_DNA"/>
</dbReference>
<organism evidence="1 2">
    <name type="scientific">Botrimarina hoheduenensis</name>
    <dbReference type="NCBI Taxonomy" id="2528000"/>
    <lineage>
        <taxon>Bacteria</taxon>
        <taxon>Pseudomonadati</taxon>
        <taxon>Planctomycetota</taxon>
        <taxon>Planctomycetia</taxon>
        <taxon>Pirellulales</taxon>
        <taxon>Lacipirellulaceae</taxon>
        <taxon>Botrimarina</taxon>
    </lineage>
</organism>
<name>A0A5C5VYI3_9BACT</name>